<name>A0A7J5BDS7_9MICO</name>
<dbReference type="InterPro" id="IPR002591">
    <property type="entry name" value="Phosphodiest/P_Trfase"/>
</dbReference>
<accession>A0A7J5BDS7</accession>
<evidence type="ECO:0000313" key="2">
    <source>
        <dbReference type="Proteomes" id="UP000433493"/>
    </source>
</evidence>
<dbReference type="PANTHER" id="PTHR10151">
    <property type="entry name" value="ECTONUCLEOTIDE PYROPHOSPHATASE/PHOSPHODIESTERASE"/>
    <property type="match status" value="1"/>
</dbReference>
<dbReference type="Gene3D" id="3.40.720.10">
    <property type="entry name" value="Alkaline Phosphatase, subunit A"/>
    <property type="match status" value="1"/>
</dbReference>
<comment type="caution">
    <text evidence="1">The sequence shown here is derived from an EMBL/GenBank/DDBJ whole genome shotgun (WGS) entry which is preliminary data.</text>
</comment>
<dbReference type="SUPFAM" id="SSF53649">
    <property type="entry name" value="Alkaline phosphatase-like"/>
    <property type="match status" value="1"/>
</dbReference>
<organism evidence="1 2">
    <name type="scientific">Gulosibacter chungangensis</name>
    <dbReference type="NCBI Taxonomy" id="979746"/>
    <lineage>
        <taxon>Bacteria</taxon>
        <taxon>Bacillati</taxon>
        <taxon>Actinomycetota</taxon>
        <taxon>Actinomycetes</taxon>
        <taxon>Micrococcales</taxon>
        <taxon>Microbacteriaceae</taxon>
        <taxon>Gulosibacter</taxon>
    </lineage>
</organism>
<dbReference type="GO" id="GO:0016787">
    <property type="term" value="F:hydrolase activity"/>
    <property type="evidence" value="ECO:0007669"/>
    <property type="project" value="UniProtKB-ARBA"/>
</dbReference>
<sequence>MRTRGRNHASRLRRRRPQSVRNRIVKNLSSPCVSLRTCRPVTTGVRSGIFRLWEDKRMEPIVFNRPENTPTLADVLPNCVAAMQGESGSLGLPAVRGVVVVLVDGLGESLLRTRGGHARFTVRGWQPEEIAVSFPSTTVAGITSLMTGAAAGAHGLVGYSIWDRRNGEYRNQLSGWGDGMDPATWQLRSTVFESLVAERAPISPVVVSTEDYRNSGLTQAALRGGAYHGAETMVERAELAAQLCRKLKRPLVYLYHAELDQAGHKHGSESGTWLEKLEELDYSVAQLLDQLPEDIGVLITADHGMIDIPHADQIDFTPPLLDGVVAIAGEPRLRHIYLEDGVEANALAQRYRDAEGERAWIFTRDELVATGLYGAEVAAPAFERLGDIVVAARDCVTYFGPEMPASMRLMVGQHGSLTNEETIVPLIRHGAFR</sequence>
<dbReference type="Proteomes" id="UP000433493">
    <property type="component" value="Unassembled WGS sequence"/>
</dbReference>
<dbReference type="OrthoDB" id="9779267at2"/>
<protein>
    <submittedName>
        <fullName evidence="1">Alkaline phosphatase family protein</fullName>
    </submittedName>
</protein>
<dbReference type="PANTHER" id="PTHR10151:SF120">
    <property type="entry name" value="BIS(5'-ADENOSYL)-TRIPHOSPHATASE"/>
    <property type="match status" value="1"/>
</dbReference>
<dbReference type="Pfam" id="PF01663">
    <property type="entry name" value="Phosphodiest"/>
    <property type="match status" value="1"/>
</dbReference>
<proteinExistence type="predicted"/>
<keyword evidence="2" id="KW-1185">Reference proteome</keyword>
<dbReference type="AlphaFoldDB" id="A0A7J5BDS7"/>
<evidence type="ECO:0000313" key="1">
    <source>
        <dbReference type="EMBL" id="KAB1644026.1"/>
    </source>
</evidence>
<gene>
    <name evidence="1" type="ORF">F8O05_04310</name>
</gene>
<reference evidence="1 2" key="1">
    <citation type="submission" date="2019-09" db="EMBL/GenBank/DDBJ databases">
        <title>Phylogeny of genus Pseudoclavibacter and closely related genus.</title>
        <authorList>
            <person name="Li Y."/>
        </authorList>
    </citation>
    <scope>NUCLEOTIDE SEQUENCE [LARGE SCALE GENOMIC DNA]</scope>
    <source>
        <strain evidence="1 2">KCTC 13959</strain>
    </source>
</reference>
<dbReference type="EMBL" id="WBKB01000002">
    <property type="protein sequence ID" value="KAB1644026.1"/>
    <property type="molecule type" value="Genomic_DNA"/>
</dbReference>
<dbReference type="InterPro" id="IPR017850">
    <property type="entry name" value="Alkaline_phosphatase_core_sf"/>
</dbReference>